<dbReference type="GO" id="GO:0015159">
    <property type="term" value="F:polysaccharide transmembrane transporter activity"/>
    <property type="evidence" value="ECO:0007669"/>
    <property type="project" value="InterPro"/>
</dbReference>
<dbReference type="PANTHER" id="PTHR33619">
    <property type="entry name" value="POLYSACCHARIDE EXPORT PROTEIN GFCE-RELATED"/>
    <property type="match status" value="1"/>
</dbReference>
<evidence type="ECO:0000256" key="1">
    <source>
        <dbReference type="ARBA" id="ARBA00022729"/>
    </source>
</evidence>
<dbReference type="PANTHER" id="PTHR33619:SF3">
    <property type="entry name" value="POLYSACCHARIDE EXPORT PROTEIN GFCE-RELATED"/>
    <property type="match status" value="1"/>
</dbReference>
<feature type="domain" description="Soluble ligand binding" evidence="3">
    <location>
        <begin position="234"/>
        <end position="281"/>
    </location>
</feature>
<dbReference type="InterPro" id="IPR049712">
    <property type="entry name" value="Poly_export"/>
</dbReference>
<dbReference type="InterPro" id="IPR019554">
    <property type="entry name" value="Soluble_ligand-bd"/>
</dbReference>
<dbReference type="EMBL" id="SMDC01000003">
    <property type="protein sequence ID" value="TCW36828.1"/>
    <property type="molecule type" value="Genomic_DNA"/>
</dbReference>
<proteinExistence type="predicted"/>
<accession>A0A4R4ACN2</accession>
<name>A0A4R4ACN2_MARGR</name>
<protein>
    <submittedName>
        <fullName evidence="4">Polysaccharide export outer membrane protein</fullName>
    </submittedName>
</protein>
<dbReference type="PROSITE" id="PS51257">
    <property type="entry name" value="PROKAR_LIPOPROTEIN"/>
    <property type="match status" value="1"/>
</dbReference>
<evidence type="ECO:0000259" key="2">
    <source>
        <dbReference type="Pfam" id="PF02563"/>
    </source>
</evidence>
<feature type="domain" description="Polysaccharide export protein N-terminal" evidence="2">
    <location>
        <begin position="62"/>
        <end position="154"/>
    </location>
</feature>
<sequence length="349" mass="38900">MPESRSRSRPTPALPVLVLALLMLLVGCAQQQTVLEVDEEVVVARQSFSFTEGEKFDLMPKYTVSPGDTLDVLFQIRTWLEKDTFNISVDHTVAVKFIYTPELNEEQLVRPNGMISLPYIGEYYVVGKTPKQVEQELKKAYAGILKDPEIYVQVPEFQSAIKELKRDLHTAPRGLSRLVTVRPDGYVTFPMVGEVMAAGRTIEALNTELNRDYEQLISGLHVDLFLERHSGSLVYVLGAVNEPGAFTIVKPISVAQALALAGSYNDDAQLDSVIVARHHQGKVIATRIDLSRSGALGGRKPMFYLMPDDLVFVPRTRISEAAQIARQVSEALMFRGWHITVESVSIDEL</sequence>
<dbReference type="Pfam" id="PF02563">
    <property type="entry name" value="Poly_export"/>
    <property type="match status" value="2"/>
</dbReference>
<feature type="domain" description="Polysaccharide export protein N-terminal" evidence="2">
    <location>
        <begin position="176"/>
        <end position="223"/>
    </location>
</feature>
<dbReference type="Pfam" id="PF10531">
    <property type="entry name" value="SLBB"/>
    <property type="match status" value="1"/>
</dbReference>
<comment type="caution">
    <text evidence="4">The sequence shown here is derived from an EMBL/GenBank/DDBJ whole genome shotgun (WGS) entry which is preliminary data.</text>
</comment>
<evidence type="ECO:0000313" key="4">
    <source>
        <dbReference type="EMBL" id="TCW36828.1"/>
    </source>
</evidence>
<keyword evidence="1" id="KW-0732">Signal</keyword>
<dbReference type="Proteomes" id="UP000295247">
    <property type="component" value="Unassembled WGS sequence"/>
</dbReference>
<organism evidence="4 5">
    <name type="scientific">Marichromatium gracile</name>
    <name type="common">Chromatium gracile</name>
    <dbReference type="NCBI Taxonomy" id="1048"/>
    <lineage>
        <taxon>Bacteria</taxon>
        <taxon>Pseudomonadati</taxon>
        <taxon>Pseudomonadota</taxon>
        <taxon>Gammaproteobacteria</taxon>
        <taxon>Chromatiales</taxon>
        <taxon>Chromatiaceae</taxon>
        <taxon>Marichromatium</taxon>
    </lineage>
</organism>
<dbReference type="InterPro" id="IPR003715">
    <property type="entry name" value="Poly_export_N"/>
</dbReference>
<evidence type="ECO:0000259" key="3">
    <source>
        <dbReference type="Pfam" id="PF10531"/>
    </source>
</evidence>
<dbReference type="AlphaFoldDB" id="A0A4R4ACN2"/>
<evidence type="ECO:0000313" key="5">
    <source>
        <dbReference type="Proteomes" id="UP000295247"/>
    </source>
</evidence>
<dbReference type="Gene3D" id="3.30.1950.10">
    <property type="entry name" value="wza like domain"/>
    <property type="match status" value="2"/>
</dbReference>
<dbReference type="Gene3D" id="3.10.560.10">
    <property type="entry name" value="Outer membrane lipoprotein wza domain like"/>
    <property type="match status" value="1"/>
</dbReference>
<gene>
    <name evidence="4" type="ORF">EDC29_10320</name>
</gene>
<reference evidence="4 5" key="1">
    <citation type="submission" date="2019-03" db="EMBL/GenBank/DDBJ databases">
        <title>Genomic Encyclopedia of Type Strains, Phase IV (KMG-IV): sequencing the most valuable type-strain genomes for metagenomic binning, comparative biology and taxonomic classification.</title>
        <authorList>
            <person name="Goeker M."/>
        </authorList>
    </citation>
    <scope>NUCLEOTIDE SEQUENCE [LARGE SCALE GENOMIC DNA]</scope>
    <source>
        <strain evidence="4 5">DSM 203</strain>
    </source>
</reference>